<protein>
    <recommendedName>
        <fullName evidence="8">RING-type domain-containing protein</fullName>
    </recommendedName>
</protein>
<comment type="caution">
    <text evidence="9">The sequence shown here is derived from an EMBL/GenBank/DDBJ whole genome shotgun (WGS) entry which is preliminary data.</text>
</comment>
<evidence type="ECO:0000256" key="5">
    <source>
        <dbReference type="ARBA" id="ARBA00023306"/>
    </source>
</evidence>
<dbReference type="InterPro" id="IPR052256">
    <property type="entry name" value="E3_ubiquitin-ligase_CHFR"/>
</dbReference>
<dbReference type="GO" id="GO:0008270">
    <property type="term" value="F:zinc ion binding"/>
    <property type="evidence" value="ECO:0007669"/>
    <property type="project" value="UniProtKB-KW"/>
</dbReference>
<dbReference type="GO" id="GO:0005634">
    <property type="term" value="C:nucleus"/>
    <property type="evidence" value="ECO:0007669"/>
    <property type="project" value="UniProtKB-SubCell"/>
</dbReference>
<keyword evidence="6" id="KW-0862">Zinc</keyword>
<comment type="subcellular location">
    <subcellularLocation>
        <location evidence="1">Nucleus</location>
    </subcellularLocation>
</comment>
<keyword evidence="6" id="KW-0863">Zinc-finger</keyword>
<evidence type="ECO:0000256" key="6">
    <source>
        <dbReference type="PROSITE-ProRule" id="PRU00175"/>
    </source>
</evidence>
<dbReference type="PANTHER" id="PTHR16079:SF4">
    <property type="entry name" value="E3 UBIQUITIN-PROTEIN LIGASE CHFR"/>
    <property type="match status" value="1"/>
</dbReference>
<evidence type="ECO:0000256" key="1">
    <source>
        <dbReference type="ARBA" id="ARBA00004123"/>
    </source>
</evidence>
<accession>A0AA41VGT7</accession>
<dbReference type="InterPro" id="IPR001841">
    <property type="entry name" value="Znf_RING"/>
</dbReference>
<dbReference type="InterPro" id="IPR013083">
    <property type="entry name" value="Znf_RING/FYVE/PHD"/>
</dbReference>
<dbReference type="Pfam" id="PF17979">
    <property type="entry name" value="zf-CRD"/>
    <property type="match status" value="1"/>
</dbReference>
<proteinExistence type="predicted"/>
<keyword evidence="4" id="KW-0539">Nucleus</keyword>
<evidence type="ECO:0000256" key="7">
    <source>
        <dbReference type="SAM" id="MobiDB-lite"/>
    </source>
</evidence>
<evidence type="ECO:0000256" key="4">
    <source>
        <dbReference type="ARBA" id="ARBA00023242"/>
    </source>
</evidence>
<dbReference type="SMART" id="SM00184">
    <property type="entry name" value="RING"/>
    <property type="match status" value="1"/>
</dbReference>
<gene>
    <name evidence="9" type="ORF">MKW94_019951</name>
</gene>
<sequence>METGESSRTADESPWARLVPFDSRYSDVEISSKEMVVSSENTRSSKLKNQWCKITRSSDLCTTSVQNLSSNTITVDGKVLEKNGTMVIKCGSEIVSGPDAEGHLTYRFSLIPSPENCEKLKISVDVEHAKCCICLNIWHDVVTAAPCLHNFCNGCFSEWLRRSLEKHPRVLCPQCRGTVQFVGRNHFLHNIEEGILQTDSSLRRDSDEIALLDGCATIKSNLVISSTKRSRRKRPHSPPPIEENEAADISCPQCGTEIGGFQCNGTTAHLQCQICAGMMPSRTNSSVPQHCLGCDRAYCGAYWLSQGVATNNSQAVCSPDTFKLISEYTISEMPALTHENNRFEKDITERCIRQSGKTLQDVISEMIVKFNSRDREIGRSRLALNHAEMITAGTHLCKTCYDKLVAFLLFSYRVAPETKHTLLSISTRRECWYGYACRTQHHSEDHARKLNHVCHPDPTKVGSPTTRGRSQTRGSQTGGTPSAISSP</sequence>
<dbReference type="PANTHER" id="PTHR16079">
    <property type="entry name" value="UBIQUITIN LIGASE PROTEIN CHFR"/>
    <property type="match status" value="1"/>
</dbReference>
<dbReference type="Pfam" id="PF13639">
    <property type="entry name" value="zf-RING_2"/>
    <property type="match status" value="1"/>
</dbReference>
<keyword evidence="3" id="KW-0833">Ubl conjugation pathway</keyword>
<dbReference type="AlphaFoldDB" id="A0AA41VGT7"/>
<feature type="region of interest" description="Disordered" evidence="7">
    <location>
        <begin position="226"/>
        <end position="246"/>
    </location>
</feature>
<evidence type="ECO:0000259" key="8">
    <source>
        <dbReference type="PROSITE" id="PS50089"/>
    </source>
</evidence>
<evidence type="ECO:0000313" key="9">
    <source>
        <dbReference type="EMBL" id="MCL7040924.1"/>
    </source>
</evidence>
<dbReference type="GO" id="GO:0016567">
    <property type="term" value="P:protein ubiquitination"/>
    <property type="evidence" value="ECO:0007669"/>
    <property type="project" value="TreeGrafter"/>
</dbReference>
<feature type="region of interest" description="Disordered" evidence="7">
    <location>
        <begin position="452"/>
        <end position="487"/>
    </location>
</feature>
<name>A0AA41VGT7_PAPNU</name>
<keyword evidence="5" id="KW-0131">Cell cycle</keyword>
<keyword evidence="2" id="KW-0808">Transferase</keyword>
<organism evidence="9 10">
    <name type="scientific">Papaver nudicaule</name>
    <name type="common">Iceland poppy</name>
    <dbReference type="NCBI Taxonomy" id="74823"/>
    <lineage>
        <taxon>Eukaryota</taxon>
        <taxon>Viridiplantae</taxon>
        <taxon>Streptophyta</taxon>
        <taxon>Embryophyta</taxon>
        <taxon>Tracheophyta</taxon>
        <taxon>Spermatophyta</taxon>
        <taxon>Magnoliopsida</taxon>
        <taxon>Ranunculales</taxon>
        <taxon>Papaveraceae</taxon>
        <taxon>Papaveroideae</taxon>
        <taxon>Papaver</taxon>
    </lineage>
</organism>
<dbReference type="GO" id="GO:0004842">
    <property type="term" value="F:ubiquitin-protein transferase activity"/>
    <property type="evidence" value="ECO:0007669"/>
    <property type="project" value="TreeGrafter"/>
</dbReference>
<reference evidence="9" key="1">
    <citation type="submission" date="2022-03" db="EMBL/GenBank/DDBJ databases">
        <title>A functionally conserved STORR gene fusion in Papaver species that diverged 16.8 million years ago.</title>
        <authorList>
            <person name="Catania T."/>
        </authorList>
    </citation>
    <scope>NUCLEOTIDE SEQUENCE</scope>
    <source>
        <strain evidence="9">S-191538</strain>
    </source>
</reference>
<dbReference type="PROSITE" id="PS50089">
    <property type="entry name" value="ZF_RING_2"/>
    <property type="match status" value="1"/>
</dbReference>
<evidence type="ECO:0000256" key="2">
    <source>
        <dbReference type="ARBA" id="ARBA00022679"/>
    </source>
</evidence>
<evidence type="ECO:0000256" key="3">
    <source>
        <dbReference type="ARBA" id="ARBA00022786"/>
    </source>
</evidence>
<dbReference type="GO" id="GO:0006511">
    <property type="term" value="P:ubiquitin-dependent protein catabolic process"/>
    <property type="evidence" value="ECO:0007669"/>
    <property type="project" value="TreeGrafter"/>
</dbReference>
<dbReference type="InterPro" id="IPR040909">
    <property type="entry name" value="CHFR_Znf-CRD"/>
</dbReference>
<dbReference type="SUPFAM" id="SSF57850">
    <property type="entry name" value="RING/U-box"/>
    <property type="match status" value="1"/>
</dbReference>
<feature type="compositionally biased region" description="Polar residues" evidence="7">
    <location>
        <begin position="462"/>
        <end position="487"/>
    </location>
</feature>
<dbReference type="Gene3D" id="3.30.40.10">
    <property type="entry name" value="Zinc/RING finger domain, C3HC4 (zinc finger)"/>
    <property type="match status" value="1"/>
</dbReference>
<feature type="domain" description="RING-type" evidence="8">
    <location>
        <begin position="131"/>
        <end position="176"/>
    </location>
</feature>
<evidence type="ECO:0000313" key="10">
    <source>
        <dbReference type="Proteomes" id="UP001177140"/>
    </source>
</evidence>
<dbReference type="EMBL" id="JAJJMA010217915">
    <property type="protein sequence ID" value="MCL7040924.1"/>
    <property type="molecule type" value="Genomic_DNA"/>
</dbReference>
<keyword evidence="6" id="KW-0479">Metal-binding</keyword>
<dbReference type="Proteomes" id="UP001177140">
    <property type="component" value="Unassembled WGS sequence"/>
</dbReference>
<dbReference type="Gene3D" id="3.30.40.140">
    <property type="match status" value="1"/>
</dbReference>
<keyword evidence="10" id="KW-1185">Reference proteome</keyword>